<gene>
    <name evidence="1" type="ORF">H2199_005773</name>
</gene>
<dbReference type="Proteomes" id="UP001172680">
    <property type="component" value="Unassembled WGS sequence"/>
</dbReference>
<keyword evidence="2" id="KW-1185">Reference proteome</keyword>
<evidence type="ECO:0000313" key="1">
    <source>
        <dbReference type="EMBL" id="KAJ9641105.1"/>
    </source>
</evidence>
<evidence type="ECO:0000313" key="2">
    <source>
        <dbReference type="Proteomes" id="UP001172680"/>
    </source>
</evidence>
<sequence length="863" mass="99205">MATPHSVLSQTLHSITLTKIRELEKQRATYEHRRREILQASDKDANDLRSRVLCLFAGVTDLCPSSESDVDMRNMRRWVDQSRYDASIPDEMLERFEAQLRSKLEIKSRRLDLAALYSRLLTEWMDSPTGPNEEPASHDSSASEDSFEFVERQKERLQQLCDQFESVVFEPLHTDEVEIDNYMQQLFAGDVGAKALEQLRRDVGRRGKDMLAAFAPFNHKTLSWCINGLLAEDLLSDEKKSILQDLLQNEVVLSEIADVLNMRFADIENWAWHAGDDGIPVMPRQQLNGKYRIWMDEDVLQAIFVHYIGITWCVSMKSILQNLIGTPFFWNWNHGGIVPEHDLSRRQYFLSERPLVTASVETERERIYRKTFFLSQLPSSIKAFNAGGGYDNDGGDDRKSDSPNTKQQLLRQLATEVLLRRSVDHEVAVVQSDLKWYATALPHSTIFAVMRFVGFSEGWIQFFKRYLEAPLDMRPSSEGKSASEGSRIRKRGVPMAHAPEKLLGELVLFIMDLAVNQETGMLLYRLHDDLWLCGQPKKCAKAWQTMQDFAKVMGLEFNKHKTGSGQWMIDQGQVEAHLKQLQKQLAACNSVLSWVQTWNSCIGHFFNHTFGQPANCFGRQHVDSTLETHNRIQRTLFDGKDGKGRSVTDYLKGLISSRFGVTDVPDAFLFIPEQLGGLGLRNPFVSLFLVREQLFKNPEQHMQAFFVDEKKEYAAAKKAFDELDKQGRRRRYHQVYADDFVPGSRLVQVEDSPDSFMSMEEFIKWREARSSRLYSTYVELMSVPAQEEIALSPAVIDTLNTLAITEPDLSLSKLNPERKWIIQLHSSELFERCGELSLVDKAFLPLGVLTMMRRRKVTWQMVL</sequence>
<protein>
    <submittedName>
        <fullName evidence="1">Uncharacterized protein</fullName>
    </submittedName>
</protein>
<comment type="caution">
    <text evidence="1">The sequence shown here is derived from an EMBL/GenBank/DDBJ whole genome shotgun (WGS) entry which is preliminary data.</text>
</comment>
<name>A0ACC2Z0G7_9PEZI</name>
<organism evidence="1 2">
    <name type="scientific">Coniosporium tulheliwenetii</name>
    <dbReference type="NCBI Taxonomy" id="3383036"/>
    <lineage>
        <taxon>Eukaryota</taxon>
        <taxon>Fungi</taxon>
        <taxon>Dikarya</taxon>
        <taxon>Ascomycota</taxon>
        <taxon>Pezizomycotina</taxon>
        <taxon>Dothideomycetes</taxon>
        <taxon>Dothideomycetes incertae sedis</taxon>
        <taxon>Coniosporium</taxon>
    </lineage>
</organism>
<proteinExistence type="predicted"/>
<accession>A0ACC2Z0G7</accession>
<reference evidence="1" key="1">
    <citation type="submission" date="2022-10" db="EMBL/GenBank/DDBJ databases">
        <title>Culturing micro-colonial fungi from biological soil crusts in the Mojave desert and describing Neophaeococcomyces mojavensis, and introducing the new genera and species Taxawa tesnikishii.</title>
        <authorList>
            <person name="Kurbessoian T."/>
            <person name="Stajich J.E."/>
        </authorList>
    </citation>
    <scope>NUCLEOTIDE SEQUENCE</scope>
    <source>
        <strain evidence="1">JES_115</strain>
    </source>
</reference>
<dbReference type="EMBL" id="JAPDRP010000016">
    <property type="protein sequence ID" value="KAJ9641105.1"/>
    <property type="molecule type" value="Genomic_DNA"/>
</dbReference>